<evidence type="ECO:0000313" key="3">
    <source>
        <dbReference type="Proteomes" id="UP001153292"/>
    </source>
</evidence>
<gene>
    <name evidence="2" type="ORF">CHILSU_LOCUS2290</name>
</gene>
<keyword evidence="3" id="KW-1185">Reference proteome</keyword>
<reference evidence="2" key="1">
    <citation type="submission" date="2021-12" db="EMBL/GenBank/DDBJ databases">
        <authorList>
            <person name="King R."/>
        </authorList>
    </citation>
    <scope>NUCLEOTIDE SEQUENCE</scope>
</reference>
<organism evidence="2 3">
    <name type="scientific">Chilo suppressalis</name>
    <name type="common">Asiatic rice borer moth</name>
    <dbReference type="NCBI Taxonomy" id="168631"/>
    <lineage>
        <taxon>Eukaryota</taxon>
        <taxon>Metazoa</taxon>
        <taxon>Ecdysozoa</taxon>
        <taxon>Arthropoda</taxon>
        <taxon>Hexapoda</taxon>
        <taxon>Insecta</taxon>
        <taxon>Pterygota</taxon>
        <taxon>Neoptera</taxon>
        <taxon>Endopterygota</taxon>
        <taxon>Lepidoptera</taxon>
        <taxon>Glossata</taxon>
        <taxon>Ditrysia</taxon>
        <taxon>Pyraloidea</taxon>
        <taxon>Crambidae</taxon>
        <taxon>Crambinae</taxon>
        <taxon>Chilo</taxon>
    </lineage>
</organism>
<evidence type="ECO:0000313" key="2">
    <source>
        <dbReference type="EMBL" id="CAH0399159.1"/>
    </source>
</evidence>
<dbReference type="Gene3D" id="3.90.110.10">
    <property type="entry name" value="Lactate dehydrogenase/glycoside hydrolase, family 4, C-terminal"/>
    <property type="match status" value="1"/>
</dbReference>
<protein>
    <recommendedName>
        <fullName evidence="4">Lactate/malate dehydrogenase C-terminal domain-containing protein</fullName>
    </recommendedName>
</protein>
<dbReference type="Proteomes" id="UP001153292">
    <property type="component" value="Chromosome 13"/>
</dbReference>
<dbReference type="Gene3D" id="3.40.50.720">
    <property type="entry name" value="NAD(P)-binding Rossmann-like Domain"/>
    <property type="match status" value="1"/>
</dbReference>
<dbReference type="PANTHER" id="PTHR23382">
    <property type="entry name" value="MALATE DEHYDROGENASE"/>
    <property type="match status" value="1"/>
</dbReference>
<keyword evidence="1" id="KW-0560">Oxidoreductase</keyword>
<proteinExistence type="predicted"/>
<dbReference type="InterPro" id="IPR015955">
    <property type="entry name" value="Lactate_DH/Glyco_Ohase_4_C"/>
</dbReference>
<name>A0ABN8ATE4_CHISP</name>
<accession>A0ABN8ATE4</accession>
<dbReference type="EMBL" id="OU963906">
    <property type="protein sequence ID" value="CAH0399159.1"/>
    <property type="molecule type" value="Genomic_DNA"/>
</dbReference>
<evidence type="ECO:0008006" key="4">
    <source>
        <dbReference type="Google" id="ProtNLM"/>
    </source>
</evidence>
<evidence type="ECO:0000256" key="1">
    <source>
        <dbReference type="ARBA" id="ARBA00023002"/>
    </source>
</evidence>
<dbReference type="InterPro" id="IPR010945">
    <property type="entry name" value="Malate_DH_type2"/>
</dbReference>
<sequence length="408" mass="45784">MNFQTKPILTPLKVLVINPLSAAGQLTIMKILSGMVFGKDQLVDMILLVYSNEKRAAEVFTLELLGCAFPCYNSFSISSDIPSVSDADVFCFISNFSELTKIDVEKIGSDDQQFDALYLLIKVANNFSGLIFEEVSDDIKLTLKKKPNVNEKEVRKPIIMADGLAALDIVMSMSKNMSSDVLFCPTGIPDVTKSILAEYLKVDCNEINDVLIWAANDEVLHVEVEKPIIIHDKNNNTADCAWTMISEDLLRSIDYDHTQFNSSWMKKEFIQKVAAVTSKNPYGCIYKASVFCNALKSIWDSRKSETGKLTYCNLGVISDGSLGTFRGYPYVLPLVLSRDKWSVNKKFEEDVHVQNEIKRINKIVKKQHELLLPYCKRFLQENVINQAFIPPSESNSNYSVGSSSKSSV</sequence>